<dbReference type="Pfam" id="PF22486">
    <property type="entry name" value="MATH_2"/>
    <property type="match status" value="1"/>
</dbReference>
<dbReference type="SMART" id="SM00225">
    <property type="entry name" value="BTB"/>
    <property type="match status" value="1"/>
</dbReference>
<dbReference type="AlphaFoldDB" id="A0A9R1PZZ3"/>
<dbReference type="PANTHER" id="PTHR26379:SF316">
    <property type="entry name" value="MATH DOMAIN-CONTAINING PROTEIN"/>
    <property type="match status" value="1"/>
</dbReference>
<gene>
    <name evidence="5" type="ORF">TRITD_2Bv1G232810</name>
</gene>
<dbReference type="SUPFAM" id="SSF49599">
    <property type="entry name" value="TRAF domain-like"/>
    <property type="match status" value="1"/>
</dbReference>
<evidence type="ECO:0000313" key="5">
    <source>
        <dbReference type="EMBL" id="VAH52678.1"/>
    </source>
</evidence>
<feature type="domain" description="MATH" evidence="4">
    <location>
        <begin position="31"/>
        <end position="172"/>
    </location>
</feature>
<dbReference type="Gene3D" id="3.30.710.10">
    <property type="entry name" value="Potassium Channel Kv1.1, Chain A"/>
    <property type="match status" value="1"/>
</dbReference>
<comment type="similarity">
    <text evidence="2">Belongs to the Tdpoz family.</text>
</comment>
<evidence type="ECO:0000256" key="1">
    <source>
        <dbReference type="ARBA" id="ARBA00004906"/>
    </source>
</evidence>
<dbReference type="OMA" id="LAAHRWM"/>
<name>A0A9R1PZZ3_TRITD</name>
<dbReference type="InterPro" id="IPR008974">
    <property type="entry name" value="TRAF-like"/>
</dbReference>
<dbReference type="Gene3D" id="2.60.210.10">
    <property type="entry name" value="Apoptosis, Tumor Necrosis Factor Receptor Associated Protein 2, Chain A"/>
    <property type="match status" value="1"/>
</dbReference>
<dbReference type="EMBL" id="LT934114">
    <property type="protein sequence ID" value="VAH52678.1"/>
    <property type="molecule type" value="Genomic_DNA"/>
</dbReference>
<dbReference type="CDD" id="cd00121">
    <property type="entry name" value="MATH"/>
    <property type="match status" value="1"/>
</dbReference>
<dbReference type="PANTHER" id="PTHR26379">
    <property type="entry name" value="BTB/POZ AND MATH DOMAIN-CONTAINING PROTEIN 1"/>
    <property type="match status" value="1"/>
</dbReference>
<comment type="pathway">
    <text evidence="1">Protein modification; protein ubiquitination.</text>
</comment>
<dbReference type="InterPro" id="IPR045005">
    <property type="entry name" value="BPM1-6"/>
</dbReference>
<dbReference type="Pfam" id="PF00651">
    <property type="entry name" value="BTB"/>
    <property type="match status" value="1"/>
</dbReference>
<evidence type="ECO:0000259" key="3">
    <source>
        <dbReference type="PROSITE" id="PS50097"/>
    </source>
</evidence>
<protein>
    <submittedName>
        <fullName evidence="5">Uncharacterized protein</fullName>
    </submittedName>
</protein>
<dbReference type="PROSITE" id="PS50097">
    <property type="entry name" value="BTB"/>
    <property type="match status" value="1"/>
</dbReference>
<proteinExistence type="inferred from homology"/>
<feature type="domain" description="BTB" evidence="3">
    <location>
        <begin position="219"/>
        <end position="290"/>
    </location>
</feature>
<evidence type="ECO:0000259" key="4">
    <source>
        <dbReference type="PROSITE" id="PS50144"/>
    </source>
</evidence>
<dbReference type="SUPFAM" id="SSF54695">
    <property type="entry name" value="POZ domain"/>
    <property type="match status" value="1"/>
</dbReference>
<dbReference type="GO" id="GO:0016567">
    <property type="term" value="P:protein ubiquitination"/>
    <property type="evidence" value="ECO:0007669"/>
    <property type="project" value="InterPro"/>
</dbReference>
<dbReference type="InterPro" id="IPR000210">
    <property type="entry name" value="BTB/POZ_dom"/>
</dbReference>
<dbReference type="InterPro" id="IPR056423">
    <property type="entry name" value="BACK_BPM_SPOP"/>
</dbReference>
<dbReference type="Gene3D" id="1.25.40.420">
    <property type="match status" value="1"/>
</dbReference>
<dbReference type="Proteomes" id="UP000324705">
    <property type="component" value="Chromosome 2B"/>
</dbReference>
<reference evidence="5 6" key="1">
    <citation type="submission" date="2017-09" db="EMBL/GenBank/DDBJ databases">
        <authorList>
            <consortium name="International Durum Wheat Genome Sequencing Consortium (IDWGSC)"/>
            <person name="Milanesi L."/>
        </authorList>
    </citation>
    <scope>NUCLEOTIDE SEQUENCE [LARGE SCALE GENOMIC DNA]</scope>
    <source>
        <strain evidence="6">cv. Svevo</strain>
    </source>
</reference>
<evidence type="ECO:0000313" key="6">
    <source>
        <dbReference type="Proteomes" id="UP000324705"/>
    </source>
</evidence>
<keyword evidence="6" id="KW-1185">Reference proteome</keyword>
<evidence type="ECO:0000256" key="2">
    <source>
        <dbReference type="ARBA" id="ARBA00010846"/>
    </source>
</evidence>
<sequence>MSTSDAELLAALRAAGREHLSASTVARRQETGSHLFRVANYTEVKATVPNREHVESSTFTVGGHEWRIDCYPNSCVKPHNGCISLFLRRTSSSAPHFLRRGAGSAKADVAMASIKFSVLDRDGNPARTQSSPPRQFASGDDWGWTDFMRSDELDKEKERYLKDDCLTVLCDVTVDLGLRTDSCTEVAAAAAPEPTGEWPPPPFELDGELTTAIWKKQRADVRIEVGGETLAAHRWMLEARSAVFKEDLSLAFAAAGHGRQTAELRIEDMDAEVARTLIRFIYTDALASDMKQQLDAATAMAERLLVAAHRYKLEKLKHICEEALCRHIGMSSVAATLALAERHRCAVLKKACMQFISSPANLVAVVATDGFEQLKIGCPPDLVDLMAKHLAKVGAVDQSTFVPFTTF</sequence>
<dbReference type="PROSITE" id="PS50144">
    <property type="entry name" value="MATH"/>
    <property type="match status" value="1"/>
</dbReference>
<organism evidence="5 6">
    <name type="scientific">Triticum turgidum subsp. durum</name>
    <name type="common">Durum wheat</name>
    <name type="synonym">Triticum durum</name>
    <dbReference type="NCBI Taxonomy" id="4567"/>
    <lineage>
        <taxon>Eukaryota</taxon>
        <taxon>Viridiplantae</taxon>
        <taxon>Streptophyta</taxon>
        <taxon>Embryophyta</taxon>
        <taxon>Tracheophyta</taxon>
        <taxon>Spermatophyta</taxon>
        <taxon>Magnoliopsida</taxon>
        <taxon>Liliopsida</taxon>
        <taxon>Poales</taxon>
        <taxon>Poaceae</taxon>
        <taxon>BOP clade</taxon>
        <taxon>Pooideae</taxon>
        <taxon>Triticodae</taxon>
        <taxon>Triticeae</taxon>
        <taxon>Triticinae</taxon>
        <taxon>Triticum</taxon>
    </lineage>
</organism>
<dbReference type="Pfam" id="PF24570">
    <property type="entry name" value="BACK_BPM_SPOP"/>
    <property type="match status" value="1"/>
</dbReference>
<dbReference type="InterPro" id="IPR002083">
    <property type="entry name" value="MATH/TRAF_dom"/>
</dbReference>
<dbReference type="InterPro" id="IPR011333">
    <property type="entry name" value="SKP1/BTB/POZ_sf"/>
</dbReference>
<dbReference type="Gramene" id="TRITD2Bv1G232810.1">
    <property type="protein sequence ID" value="TRITD2Bv1G232810.1"/>
    <property type="gene ID" value="TRITD2Bv1G232810"/>
</dbReference>
<accession>A0A9R1PZZ3</accession>